<dbReference type="KEGG" id="lpil:LIP_2014"/>
<dbReference type="GO" id="GO:0019239">
    <property type="term" value="F:deaminase activity"/>
    <property type="evidence" value="ECO:0007669"/>
    <property type="project" value="TreeGrafter"/>
</dbReference>
<dbReference type="NCBIfam" id="TIGR00004">
    <property type="entry name" value="Rid family detoxifying hydrolase"/>
    <property type="match status" value="1"/>
</dbReference>
<gene>
    <name evidence="2" type="ORF">LIP_2014</name>
</gene>
<protein>
    <submittedName>
        <fullName evidence="2">Endoribonuclease L-PSP</fullName>
    </submittedName>
</protein>
<dbReference type="Gene3D" id="3.30.1330.40">
    <property type="entry name" value="RutC-like"/>
    <property type="match status" value="1"/>
</dbReference>
<dbReference type="Proteomes" id="UP000065807">
    <property type="component" value="Chromosome"/>
</dbReference>
<dbReference type="InterPro" id="IPR035959">
    <property type="entry name" value="RutC-like_sf"/>
</dbReference>
<dbReference type="FunFam" id="3.30.1330.40:FF:000001">
    <property type="entry name" value="L-PSP family endoribonuclease"/>
    <property type="match status" value="1"/>
</dbReference>
<evidence type="ECO:0000256" key="1">
    <source>
        <dbReference type="ARBA" id="ARBA00010552"/>
    </source>
</evidence>
<dbReference type="GO" id="GO:0005829">
    <property type="term" value="C:cytosol"/>
    <property type="evidence" value="ECO:0007669"/>
    <property type="project" value="TreeGrafter"/>
</dbReference>
<evidence type="ECO:0000313" key="3">
    <source>
        <dbReference type="Proteomes" id="UP000065807"/>
    </source>
</evidence>
<dbReference type="PANTHER" id="PTHR11803:SF39">
    <property type="entry name" value="2-IMINOBUTANOATE_2-IMINOPROPANOATE DEAMINASE"/>
    <property type="match status" value="1"/>
</dbReference>
<proteinExistence type="inferred from homology"/>
<sequence length="127" mass="13669">MPKEQVRTNRAPAAKGPYSQGIRTGDFIYVSGQGPLDPGTGQVVGTTIQEQTAQVLENIRAILDAAGASMADVVKATCHLADLSYFDGFNEVYERHFPEPRPARTTVGSQLQGILVEMDVIAHLSGR</sequence>
<dbReference type="EMBL" id="AP014924">
    <property type="protein sequence ID" value="BAS27855.1"/>
    <property type="molecule type" value="Genomic_DNA"/>
</dbReference>
<dbReference type="RefSeq" id="WP_068137302.1">
    <property type="nucleotide sequence ID" value="NZ_AP014924.1"/>
</dbReference>
<dbReference type="OrthoDB" id="9803101at2"/>
<keyword evidence="3" id="KW-1185">Reference proteome</keyword>
<dbReference type="CDD" id="cd00448">
    <property type="entry name" value="YjgF_YER057c_UK114_family"/>
    <property type="match status" value="1"/>
</dbReference>
<dbReference type="Pfam" id="PF01042">
    <property type="entry name" value="Ribonuc_L-PSP"/>
    <property type="match status" value="1"/>
</dbReference>
<evidence type="ECO:0000313" key="2">
    <source>
        <dbReference type="EMBL" id="BAS27855.1"/>
    </source>
</evidence>
<dbReference type="InterPro" id="IPR006056">
    <property type="entry name" value="RidA"/>
</dbReference>
<dbReference type="STRING" id="1555112.LIP_2014"/>
<dbReference type="AlphaFoldDB" id="A0A0K2SL77"/>
<dbReference type="SUPFAM" id="SSF55298">
    <property type="entry name" value="YjgF-like"/>
    <property type="match status" value="1"/>
</dbReference>
<dbReference type="PANTHER" id="PTHR11803">
    <property type="entry name" value="2-IMINOBUTANOATE/2-IMINOPROPANOATE DEAMINASE RIDA"/>
    <property type="match status" value="1"/>
</dbReference>
<dbReference type="InterPro" id="IPR006175">
    <property type="entry name" value="YjgF/YER057c/UK114"/>
</dbReference>
<reference evidence="3" key="2">
    <citation type="journal article" date="2016" name="Int. J. Syst. Evol. Microbiol.">
        <title>Complete genome sequence and cell structure of Limnochorda pilosa, a Gram-negative spore-former within the phylum Firmicutes.</title>
        <authorList>
            <person name="Watanabe M."/>
            <person name="Kojima H."/>
            <person name="Fukui M."/>
        </authorList>
    </citation>
    <scope>NUCLEOTIDE SEQUENCE [LARGE SCALE GENOMIC DNA]</scope>
    <source>
        <strain evidence="3">HC45</strain>
    </source>
</reference>
<name>A0A0K2SL77_LIMPI</name>
<comment type="similarity">
    <text evidence="1">Belongs to the RutC family.</text>
</comment>
<organism evidence="2 3">
    <name type="scientific">Limnochorda pilosa</name>
    <dbReference type="NCBI Taxonomy" id="1555112"/>
    <lineage>
        <taxon>Bacteria</taxon>
        <taxon>Bacillati</taxon>
        <taxon>Bacillota</taxon>
        <taxon>Limnochordia</taxon>
        <taxon>Limnochordales</taxon>
        <taxon>Limnochordaceae</taxon>
        <taxon>Limnochorda</taxon>
    </lineage>
</organism>
<accession>A0A0K2SL77</accession>
<reference evidence="3" key="1">
    <citation type="submission" date="2015-07" db="EMBL/GenBank/DDBJ databases">
        <title>Complete genome sequence and phylogenetic analysis of Limnochorda pilosa.</title>
        <authorList>
            <person name="Watanabe M."/>
            <person name="Kojima H."/>
            <person name="Fukui M."/>
        </authorList>
    </citation>
    <scope>NUCLEOTIDE SEQUENCE [LARGE SCALE GENOMIC DNA]</scope>
    <source>
        <strain evidence="3">HC45</strain>
    </source>
</reference>